<keyword evidence="4" id="KW-1185">Reference proteome</keyword>
<dbReference type="AlphaFoldDB" id="A0A9P6HAZ5"/>
<name>A0A9P6HAZ5_9AGAM</name>
<feature type="compositionally biased region" description="Polar residues" evidence="2">
    <location>
        <begin position="199"/>
        <end position="211"/>
    </location>
</feature>
<gene>
    <name evidence="3" type="ORF">BJ322DRAFT_1021987</name>
</gene>
<reference evidence="3" key="2">
    <citation type="submission" date="2020-11" db="EMBL/GenBank/DDBJ databases">
        <authorList>
            <consortium name="DOE Joint Genome Institute"/>
            <person name="Kuo A."/>
            <person name="Miyauchi S."/>
            <person name="Kiss E."/>
            <person name="Drula E."/>
            <person name="Kohler A."/>
            <person name="Sanchez-Garcia M."/>
            <person name="Andreopoulos B."/>
            <person name="Barry K.W."/>
            <person name="Bonito G."/>
            <person name="Buee M."/>
            <person name="Carver A."/>
            <person name="Chen C."/>
            <person name="Cichocki N."/>
            <person name="Clum A."/>
            <person name="Culley D."/>
            <person name="Crous P.W."/>
            <person name="Fauchery L."/>
            <person name="Girlanda M."/>
            <person name="Hayes R."/>
            <person name="Keri Z."/>
            <person name="Labutti K."/>
            <person name="Lipzen A."/>
            <person name="Lombard V."/>
            <person name="Magnuson J."/>
            <person name="Maillard F."/>
            <person name="Morin E."/>
            <person name="Murat C."/>
            <person name="Nolan M."/>
            <person name="Ohm R."/>
            <person name="Pangilinan J."/>
            <person name="Pereira M."/>
            <person name="Perotto S."/>
            <person name="Peter M."/>
            <person name="Riley R."/>
            <person name="Sitrit Y."/>
            <person name="Stielow B."/>
            <person name="Szollosi G."/>
            <person name="Zifcakova L."/>
            <person name="Stursova M."/>
            <person name="Spatafora J.W."/>
            <person name="Tedersoo L."/>
            <person name="Vaario L.-M."/>
            <person name="Yamada A."/>
            <person name="Yan M."/>
            <person name="Wang P."/>
            <person name="Xu J."/>
            <person name="Bruns T."/>
            <person name="Baldrian P."/>
            <person name="Vilgalys R."/>
            <person name="Henrissat B."/>
            <person name="Grigoriev I.V."/>
            <person name="Hibbett D."/>
            <person name="Nagy L.G."/>
            <person name="Martin F.M."/>
        </authorList>
    </citation>
    <scope>NUCLEOTIDE SEQUENCE</scope>
    <source>
        <strain evidence="3">UH-Tt-Lm1</strain>
    </source>
</reference>
<comment type="caution">
    <text evidence="3">The sequence shown here is derived from an EMBL/GenBank/DDBJ whole genome shotgun (WGS) entry which is preliminary data.</text>
</comment>
<protein>
    <submittedName>
        <fullName evidence="3">Uncharacterized protein</fullName>
    </submittedName>
</protein>
<evidence type="ECO:0000313" key="4">
    <source>
        <dbReference type="Proteomes" id="UP000736335"/>
    </source>
</evidence>
<feature type="region of interest" description="Disordered" evidence="2">
    <location>
        <begin position="380"/>
        <end position="428"/>
    </location>
</feature>
<proteinExistence type="predicted"/>
<sequence>MSASKYTLPCPVYLPSSGGYTSSRLSSEPFHRRVFAFRKYSVEEDGRLVARTRNGGHELPATFQSKNRDVPQASQDSLPRKQVEGAALSRLFQQLVPLTTDLSNFESKAAAICEAFDLDPTTSTEIISSFKHRLPADTSQRSNPSPPATSGPTISEPRPTDSLAPFRESIADPGPSINTGHSHAAPATTAEATSTPTPFKQQRPFSSGSPGFTTWYTTSSVDNITSPSPGITPEIGELYIHHNRVTDIHHVWLYGINRQWKCVTEQEKVYHPAIEDRVLSLRANGTPNWITTASFTTIRGRKGKARGGVPRSPGNGTLMKRALARASKRSMTPDLDILHHGSSSHVHHFPPFHYLSYMMSTGGTLDAEFEAIMAAVKNKPTPSRPKKVLHNPSGSNDGKSVSSSSGGYGPSRIHPRNERASPQPTIQTKYDTVVKGFKVLETSYDESQRKLTVAEERLSNVNASYNALNAEMEVAQQVLHDRETLQEINTLRNDVEASRAALQIREAEIGSLQKELEESKAALADREEARCYRLRRIQTEVEVILHCGICQSVTIEPFRMMLQYRLSTYVLCDLSLRMVEIEWTVCKNVPVRDRSNGLAFLIFNNFEEPIESFDANEFAELMVEIQEAEEIREAEETSGTDTEQEVMMVDYAFPEGAGTFADPMDLTALWN</sequence>
<accession>A0A9P6HAZ5</accession>
<organism evidence="3 4">
    <name type="scientific">Thelephora terrestris</name>
    <dbReference type="NCBI Taxonomy" id="56493"/>
    <lineage>
        <taxon>Eukaryota</taxon>
        <taxon>Fungi</taxon>
        <taxon>Dikarya</taxon>
        <taxon>Basidiomycota</taxon>
        <taxon>Agaricomycotina</taxon>
        <taxon>Agaricomycetes</taxon>
        <taxon>Thelephorales</taxon>
        <taxon>Thelephoraceae</taxon>
        <taxon>Thelephora</taxon>
    </lineage>
</organism>
<feature type="region of interest" description="Disordered" evidence="2">
    <location>
        <begin position="55"/>
        <end position="80"/>
    </location>
</feature>
<feature type="coiled-coil region" evidence="1">
    <location>
        <begin position="444"/>
        <end position="478"/>
    </location>
</feature>
<feature type="compositionally biased region" description="Low complexity" evidence="2">
    <location>
        <begin position="393"/>
        <end position="405"/>
    </location>
</feature>
<dbReference type="OrthoDB" id="3269911at2759"/>
<feature type="region of interest" description="Disordered" evidence="2">
    <location>
        <begin position="133"/>
        <end position="211"/>
    </location>
</feature>
<evidence type="ECO:0000256" key="2">
    <source>
        <dbReference type="SAM" id="MobiDB-lite"/>
    </source>
</evidence>
<feature type="compositionally biased region" description="Low complexity" evidence="2">
    <location>
        <begin position="184"/>
        <end position="198"/>
    </location>
</feature>
<reference evidence="3" key="1">
    <citation type="journal article" date="2020" name="Nat. Commun.">
        <title>Large-scale genome sequencing of mycorrhizal fungi provides insights into the early evolution of symbiotic traits.</title>
        <authorList>
            <person name="Miyauchi S."/>
            <person name="Kiss E."/>
            <person name="Kuo A."/>
            <person name="Drula E."/>
            <person name="Kohler A."/>
            <person name="Sanchez-Garcia M."/>
            <person name="Morin E."/>
            <person name="Andreopoulos B."/>
            <person name="Barry K.W."/>
            <person name="Bonito G."/>
            <person name="Buee M."/>
            <person name="Carver A."/>
            <person name="Chen C."/>
            <person name="Cichocki N."/>
            <person name="Clum A."/>
            <person name="Culley D."/>
            <person name="Crous P.W."/>
            <person name="Fauchery L."/>
            <person name="Girlanda M."/>
            <person name="Hayes R.D."/>
            <person name="Keri Z."/>
            <person name="LaButti K."/>
            <person name="Lipzen A."/>
            <person name="Lombard V."/>
            <person name="Magnuson J."/>
            <person name="Maillard F."/>
            <person name="Murat C."/>
            <person name="Nolan M."/>
            <person name="Ohm R.A."/>
            <person name="Pangilinan J."/>
            <person name="Pereira M.F."/>
            <person name="Perotto S."/>
            <person name="Peter M."/>
            <person name="Pfister S."/>
            <person name="Riley R."/>
            <person name="Sitrit Y."/>
            <person name="Stielow J.B."/>
            <person name="Szollosi G."/>
            <person name="Zifcakova L."/>
            <person name="Stursova M."/>
            <person name="Spatafora J.W."/>
            <person name="Tedersoo L."/>
            <person name="Vaario L.M."/>
            <person name="Yamada A."/>
            <person name="Yan M."/>
            <person name="Wang P."/>
            <person name="Xu J."/>
            <person name="Bruns T."/>
            <person name="Baldrian P."/>
            <person name="Vilgalys R."/>
            <person name="Dunand C."/>
            <person name="Henrissat B."/>
            <person name="Grigoriev I.V."/>
            <person name="Hibbett D."/>
            <person name="Nagy L.G."/>
            <person name="Martin F.M."/>
        </authorList>
    </citation>
    <scope>NUCLEOTIDE SEQUENCE</scope>
    <source>
        <strain evidence="3">UH-Tt-Lm1</strain>
    </source>
</reference>
<dbReference type="Proteomes" id="UP000736335">
    <property type="component" value="Unassembled WGS sequence"/>
</dbReference>
<dbReference type="EMBL" id="WIUZ02000010">
    <property type="protein sequence ID" value="KAF9783285.1"/>
    <property type="molecule type" value="Genomic_DNA"/>
</dbReference>
<feature type="coiled-coil region" evidence="1">
    <location>
        <begin position="502"/>
        <end position="529"/>
    </location>
</feature>
<evidence type="ECO:0000256" key="1">
    <source>
        <dbReference type="SAM" id="Coils"/>
    </source>
</evidence>
<keyword evidence="1" id="KW-0175">Coiled coil</keyword>
<dbReference type="Gene3D" id="1.10.287.1490">
    <property type="match status" value="1"/>
</dbReference>
<evidence type="ECO:0000313" key="3">
    <source>
        <dbReference type="EMBL" id="KAF9783285.1"/>
    </source>
</evidence>